<sequence length="183" mass="20614">MEQKSASFFLKRGLKIIVSAIFPPYGVYWLIHSGLCRNHPNRFKYAIAGGATTAALLIGYVQYMQHQESTHAASLGLSMEQYRAYAVCEKYMPVAQFLQIEADAKAMNRPAAYEYLFQCDLAKMTPNARAEFEAMAAKEGLTLRQLHSYEQFKEQLSLAQYKEALDKKANNLPSDANTPEIAD</sequence>
<proteinExistence type="predicted"/>
<dbReference type="EMBL" id="CAKLDI010000001">
    <property type="protein sequence ID" value="CAH0534361.1"/>
    <property type="molecule type" value="Genomic_DNA"/>
</dbReference>
<protein>
    <submittedName>
        <fullName evidence="2">Uncharacterized protein</fullName>
    </submittedName>
</protein>
<keyword evidence="3" id="KW-1185">Reference proteome</keyword>
<evidence type="ECO:0000313" key="3">
    <source>
        <dbReference type="Proteomes" id="UP000838672"/>
    </source>
</evidence>
<gene>
    <name evidence="2" type="ORF">VST7929_02292</name>
</gene>
<dbReference type="RefSeq" id="WP_237466885.1">
    <property type="nucleotide sequence ID" value="NZ_CAKLDI010000001.1"/>
</dbReference>
<evidence type="ECO:0000313" key="2">
    <source>
        <dbReference type="EMBL" id="CAH0534361.1"/>
    </source>
</evidence>
<comment type="caution">
    <text evidence="2">The sequence shown here is derived from an EMBL/GenBank/DDBJ whole genome shotgun (WGS) entry which is preliminary data.</text>
</comment>
<keyword evidence="1" id="KW-0812">Transmembrane</keyword>
<keyword evidence="1" id="KW-0472">Membrane</keyword>
<dbReference type="Proteomes" id="UP000838672">
    <property type="component" value="Unassembled WGS sequence"/>
</dbReference>
<accession>A0ABN8DTE7</accession>
<name>A0ABN8DTE7_9VIBR</name>
<reference evidence="2" key="1">
    <citation type="submission" date="2021-11" db="EMBL/GenBank/DDBJ databases">
        <authorList>
            <person name="Rodrigo-Torres L."/>
            <person name="Arahal R. D."/>
            <person name="Lucena T."/>
        </authorList>
    </citation>
    <scope>NUCLEOTIDE SEQUENCE</scope>
    <source>
        <strain evidence="2">CECT 7929</strain>
    </source>
</reference>
<feature type="transmembrane region" description="Helical" evidence="1">
    <location>
        <begin position="12"/>
        <end position="31"/>
    </location>
</feature>
<organism evidence="2 3">
    <name type="scientific">Vibrio stylophorae</name>
    <dbReference type="NCBI Taxonomy" id="659351"/>
    <lineage>
        <taxon>Bacteria</taxon>
        <taxon>Pseudomonadati</taxon>
        <taxon>Pseudomonadota</taxon>
        <taxon>Gammaproteobacteria</taxon>
        <taxon>Vibrionales</taxon>
        <taxon>Vibrionaceae</taxon>
        <taxon>Vibrio</taxon>
    </lineage>
</organism>
<evidence type="ECO:0000256" key="1">
    <source>
        <dbReference type="SAM" id="Phobius"/>
    </source>
</evidence>
<feature type="transmembrane region" description="Helical" evidence="1">
    <location>
        <begin position="43"/>
        <end position="61"/>
    </location>
</feature>
<keyword evidence="1" id="KW-1133">Transmembrane helix</keyword>